<dbReference type="PANTHER" id="PTHR43280">
    <property type="entry name" value="ARAC-FAMILY TRANSCRIPTIONAL REGULATOR"/>
    <property type="match status" value="1"/>
</dbReference>
<dbReference type="RefSeq" id="WP_090944259.1">
    <property type="nucleotide sequence ID" value="NZ_FOTS01000081.1"/>
</dbReference>
<evidence type="ECO:0000259" key="8">
    <source>
        <dbReference type="PROSITE" id="PS50042"/>
    </source>
</evidence>
<evidence type="ECO:0000256" key="6">
    <source>
        <dbReference type="ARBA" id="ARBA00023163"/>
    </source>
</evidence>
<evidence type="ECO:0000256" key="4">
    <source>
        <dbReference type="ARBA" id="ARBA00023125"/>
    </source>
</evidence>
<dbReference type="SUPFAM" id="SSF57884">
    <property type="entry name" value="Ada DNA repair protein, N-terminal domain (N-Ada 10)"/>
    <property type="match status" value="1"/>
</dbReference>
<dbReference type="GO" id="GO:0003700">
    <property type="term" value="F:DNA-binding transcription factor activity"/>
    <property type="evidence" value="ECO:0007669"/>
    <property type="project" value="InterPro"/>
</dbReference>
<keyword evidence="5" id="KW-0010">Activator</keyword>
<dbReference type="SUPFAM" id="SSF51206">
    <property type="entry name" value="cAMP-binding domain-like"/>
    <property type="match status" value="1"/>
</dbReference>
<keyword evidence="3" id="KW-0805">Transcription regulation</keyword>
<dbReference type="SUPFAM" id="SSF46785">
    <property type="entry name" value="Winged helix' DNA-binding domain"/>
    <property type="match status" value="1"/>
</dbReference>
<evidence type="ECO:0000256" key="3">
    <source>
        <dbReference type="ARBA" id="ARBA00023015"/>
    </source>
</evidence>
<dbReference type="CDD" id="cd00038">
    <property type="entry name" value="CAP_ED"/>
    <property type="match status" value="1"/>
</dbReference>
<dbReference type="GO" id="GO:0006281">
    <property type="term" value="P:DNA repair"/>
    <property type="evidence" value="ECO:0007669"/>
    <property type="project" value="InterPro"/>
</dbReference>
<gene>
    <name evidence="9" type="ORF">SAMN04490355_108116</name>
</gene>
<dbReference type="SUPFAM" id="SSF46689">
    <property type="entry name" value="Homeodomain-like"/>
    <property type="match status" value="1"/>
</dbReference>
<dbReference type="InterPro" id="IPR012318">
    <property type="entry name" value="HTH_CRP"/>
</dbReference>
<keyword evidence="9" id="KW-0808">Transferase</keyword>
<dbReference type="STRING" id="1123291.SAMN04490355_108116"/>
<reference evidence="10" key="1">
    <citation type="submission" date="2016-10" db="EMBL/GenBank/DDBJ databases">
        <authorList>
            <person name="Varghese N."/>
            <person name="Submissions S."/>
        </authorList>
    </citation>
    <scope>NUCLEOTIDE SEQUENCE [LARGE SCALE GENOMIC DNA]</scope>
    <source>
        <strain evidence="10">DSM 13327</strain>
    </source>
</reference>
<dbReference type="InterPro" id="IPR035451">
    <property type="entry name" value="Ada-like_dom_sf"/>
</dbReference>
<dbReference type="InterPro" id="IPR000595">
    <property type="entry name" value="cNMP-bd_dom"/>
</dbReference>
<dbReference type="GO" id="GO:0008270">
    <property type="term" value="F:zinc ion binding"/>
    <property type="evidence" value="ECO:0007669"/>
    <property type="project" value="InterPro"/>
</dbReference>
<dbReference type="Pfam" id="PF02805">
    <property type="entry name" value="Ada_Zn_binding"/>
    <property type="match status" value="1"/>
</dbReference>
<evidence type="ECO:0000256" key="5">
    <source>
        <dbReference type="ARBA" id="ARBA00023159"/>
    </source>
</evidence>
<dbReference type="GO" id="GO:0008168">
    <property type="term" value="F:methyltransferase activity"/>
    <property type="evidence" value="ECO:0007669"/>
    <property type="project" value="UniProtKB-KW"/>
</dbReference>
<evidence type="ECO:0000313" key="10">
    <source>
        <dbReference type="Proteomes" id="UP000199520"/>
    </source>
</evidence>
<dbReference type="EMBL" id="FOTS01000081">
    <property type="protein sequence ID" value="SFM34302.1"/>
    <property type="molecule type" value="Genomic_DNA"/>
</dbReference>
<dbReference type="InterPro" id="IPR004026">
    <property type="entry name" value="Ada_DNA_repair_Zn-bd"/>
</dbReference>
<dbReference type="Pfam" id="PF13545">
    <property type="entry name" value="HTH_Crp_2"/>
    <property type="match status" value="1"/>
</dbReference>
<feature type="domain" description="HTH araC/xylS-type" evidence="7">
    <location>
        <begin position="314"/>
        <end position="412"/>
    </location>
</feature>
<dbReference type="Pfam" id="PF00027">
    <property type="entry name" value="cNMP_binding"/>
    <property type="match status" value="1"/>
</dbReference>
<dbReference type="PRINTS" id="PR00032">
    <property type="entry name" value="HTHARAC"/>
</dbReference>
<name>A0A1I4Q2L2_9FIRM</name>
<dbReference type="InterPro" id="IPR014710">
    <property type="entry name" value="RmlC-like_jellyroll"/>
</dbReference>
<dbReference type="GO" id="GO:0043565">
    <property type="term" value="F:sequence-specific DNA binding"/>
    <property type="evidence" value="ECO:0007669"/>
    <property type="project" value="InterPro"/>
</dbReference>
<evidence type="ECO:0000313" key="9">
    <source>
        <dbReference type="EMBL" id="SFM34302.1"/>
    </source>
</evidence>
<dbReference type="Pfam" id="PF12833">
    <property type="entry name" value="HTH_18"/>
    <property type="match status" value="1"/>
</dbReference>
<keyword evidence="6" id="KW-0804">Transcription</keyword>
<dbReference type="Gene3D" id="2.60.120.10">
    <property type="entry name" value="Jelly Rolls"/>
    <property type="match status" value="1"/>
</dbReference>
<evidence type="ECO:0000259" key="7">
    <source>
        <dbReference type="PROSITE" id="PS01124"/>
    </source>
</evidence>
<feature type="domain" description="Cyclic nucleotide-binding" evidence="8">
    <location>
        <begin position="28"/>
        <end position="122"/>
    </location>
</feature>
<dbReference type="InterPro" id="IPR020449">
    <property type="entry name" value="Tscrpt_reg_AraC-type_HTH"/>
</dbReference>
<dbReference type="InterPro" id="IPR018490">
    <property type="entry name" value="cNMP-bd_dom_sf"/>
</dbReference>
<proteinExistence type="predicted"/>
<dbReference type="PANTHER" id="PTHR43280:SF2">
    <property type="entry name" value="HTH-TYPE TRANSCRIPTIONAL REGULATOR EXSA"/>
    <property type="match status" value="1"/>
</dbReference>
<dbReference type="PROSITE" id="PS50042">
    <property type="entry name" value="CNMP_BINDING_3"/>
    <property type="match status" value="1"/>
</dbReference>
<dbReference type="InterPro" id="IPR009057">
    <property type="entry name" value="Homeodomain-like_sf"/>
</dbReference>
<keyword evidence="10" id="KW-1185">Reference proteome</keyword>
<dbReference type="InterPro" id="IPR036390">
    <property type="entry name" value="WH_DNA-bd_sf"/>
</dbReference>
<dbReference type="Proteomes" id="UP000199520">
    <property type="component" value="Unassembled WGS sequence"/>
</dbReference>
<evidence type="ECO:0000256" key="1">
    <source>
        <dbReference type="ARBA" id="ARBA00001947"/>
    </source>
</evidence>
<dbReference type="SMART" id="SM00342">
    <property type="entry name" value="HTH_ARAC"/>
    <property type="match status" value="1"/>
</dbReference>
<keyword evidence="2 9" id="KW-0489">Methyltransferase</keyword>
<comment type="cofactor">
    <cofactor evidence="1">
        <name>Zn(2+)</name>
        <dbReference type="ChEBI" id="CHEBI:29105"/>
    </cofactor>
</comment>
<dbReference type="Gene3D" id="1.10.10.60">
    <property type="entry name" value="Homeodomain-like"/>
    <property type="match status" value="2"/>
</dbReference>
<protein>
    <submittedName>
        <fullName evidence="9">Methylphosphotriester-DNA--protein-cysteine methyltransferase (N-terminal of Ada), contains Zn-binding and two AraC-type DNA-binding domains</fullName>
    </submittedName>
</protein>
<dbReference type="PROSITE" id="PS01124">
    <property type="entry name" value="HTH_ARAC_FAMILY_2"/>
    <property type="match status" value="1"/>
</dbReference>
<dbReference type="Gene3D" id="3.40.10.10">
    <property type="entry name" value="DNA Methylphosphotriester Repair Domain"/>
    <property type="match status" value="1"/>
</dbReference>
<dbReference type="OrthoDB" id="9783680at2"/>
<dbReference type="InterPro" id="IPR018060">
    <property type="entry name" value="HTH_AraC"/>
</dbReference>
<evidence type="ECO:0000256" key="2">
    <source>
        <dbReference type="ARBA" id="ARBA00022603"/>
    </source>
</evidence>
<keyword evidence="4 9" id="KW-0238">DNA-binding</keyword>
<accession>A0A1I4Q2L2</accession>
<organism evidence="9 10">
    <name type="scientific">Pelosinus propionicus DSM 13327</name>
    <dbReference type="NCBI Taxonomy" id="1123291"/>
    <lineage>
        <taxon>Bacteria</taxon>
        <taxon>Bacillati</taxon>
        <taxon>Bacillota</taxon>
        <taxon>Negativicutes</taxon>
        <taxon>Selenomonadales</taxon>
        <taxon>Sporomusaceae</taxon>
        <taxon>Pelosinus</taxon>
    </lineage>
</organism>
<dbReference type="GO" id="GO:0032259">
    <property type="term" value="P:methylation"/>
    <property type="evidence" value="ECO:0007669"/>
    <property type="project" value="UniProtKB-KW"/>
</dbReference>
<sequence>MSAPLYYLAGDFEPYRSLFLQQSCHIYHYKTGDVIFESHTEWDSMMYLTSGTVKLSIIQNDKEKLLAFYSAGYLIPYYIPDEVKISHLIQFTAISDVTVLKVSKQDFEELLTQDSKLRNEIYLSAWKLLHLLTHELESQSFDSGLEKVATFLYTYFENTGHVLFEISTRDLQSFVGLNRTNTSKYLSFLTRAHVIEKERGVIKIVAPEKLKNFCSERVIRCDIVPSKYIAHSTVAEENKWQAIYSRDATYDGVFWYGVKSTGIFCIPSCKSKPPLRENIEYFDSPKEALDAGYRVCKRCRPDIFSYNPNRELLRQVRDYLDEHFCEKETVKKYLKDLSMDSKYLNKLFKMQYDITPHAYVQEKRFEKAIQLLTESDMSILDIALSSGFNSMSNFYSMFKNYYGMSPTQYRQSEKNER</sequence>
<dbReference type="AlphaFoldDB" id="A0A1I4Q2L2"/>